<keyword evidence="11" id="KW-1185">Reference proteome</keyword>
<keyword evidence="7" id="KW-0472">Membrane</keyword>
<evidence type="ECO:0000313" key="10">
    <source>
        <dbReference type="EMBL" id="KAG0581543.1"/>
    </source>
</evidence>
<keyword evidence="5" id="KW-1133">Transmembrane helix</keyword>
<evidence type="ECO:0000256" key="8">
    <source>
        <dbReference type="SAM" id="Coils"/>
    </source>
</evidence>
<reference evidence="10" key="1">
    <citation type="submission" date="2020-06" db="EMBL/GenBank/DDBJ databases">
        <title>WGS assembly of Ceratodon purpureus strain R40.</title>
        <authorList>
            <person name="Carey S.B."/>
            <person name="Jenkins J."/>
            <person name="Shu S."/>
            <person name="Lovell J.T."/>
            <person name="Sreedasyam A."/>
            <person name="Maumus F."/>
            <person name="Tiley G.P."/>
            <person name="Fernandez-Pozo N."/>
            <person name="Barry K."/>
            <person name="Chen C."/>
            <person name="Wang M."/>
            <person name="Lipzen A."/>
            <person name="Daum C."/>
            <person name="Saski C.A."/>
            <person name="Payton A.C."/>
            <person name="Mcbreen J.C."/>
            <person name="Conrad R.E."/>
            <person name="Kollar L.M."/>
            <person name="Olsson S."/>
            <person name="Huttunen S."/>
            <person name="Landis J.B."/>
            <person name="Wickett N.J."/>
            <person name="Johnson M.G."/>
            <person name="Rensing S.A."/>
            <person name="Grimwood J."/>
            <person name="Schmutz J."/>
            <person name="Mcdaniel S.F."/>
        </authorList>
    </citation>
    <scope>NUCLEOTIDE SEQUENCE</scope>
    <source>
        <strain evidence="10">R40</strain>
    </source>
</reference>
<evidence type="ECO:0000313" key="11">
    <source>
        <dbReference type="Proteomes" id="UP000822688"/>
    </source>
</evidence>
<feature type="region of interest" description="Disordered" evidence="9">
    <location>
        <begin position="78"/>
        <end position="97"/>
    </location>
</feature>
<dbReference type="GO" id="GO:0042407">
    <property type="term" value="P:cristae formation"/>
    <property type="evidence" value="ECO:0007669"/>
    <property type="project" value="TreeGrafter"/>
</dbReference>
<evidence type="ECO:0000256" key="3">
    <source>
        <dbReference type="ARBA" id="ARBA00022692"/>
    </source>
</evidence>
<dbReference type="InterPro" id="IPR019133">
    <property type="entry name" value="MIC60"/>
</dbReference>
<evidence type="ECO:0000256" key="6">
    <source>
        <dbReference type="ARBA" id="ARBA00023128"/>
    </source>
</evidence>
<dbReference type="PANTHER" id="PTHR15415:SF7">
    <property type="entry name" value="MICOS COMPLEX SUBUNIT MIC60"/>
    <property type="match status" value="1"/>
</dbReference>
<comment type="caution">
    <text evidence="10">The sequence shown here is derived from an EMBL/GenBank/DDBJ whole genome shotgun (WGS) entry which is preliminary data.</text>
</comment>
<gene>
    <name evidence="10" type="ORF">KC19_4G259800</name>
</gene>
<keyword evidence="4" id="KW-0999">Mitochondrion inner membrane</keyword>
<evidence type="ECO:0000256" key="7">
    <source>
        <dbReference type="ARBA" id="ARBA00023136"/>
    </source>
</evidence>
<accession>A0A8T0IGD2</accession>
<dbReference type="AlphaFoldDB" id="A0A8T0IGD2"/>
<comment type="subcellular location">
    <subcellularLocation>
        <location evidence="1">Mitochondrion inner membrane</location>
    </subcellularLocation>
</comment>
<feature type="region of interest" description="Disordered" evidence="9">
    <location>
        <begin position="357"/>
        <end position="402"/>
    </location>
</feature>
<dbReference type="GO" id="GO:0061617">
    <property type="term" value="C:MICOS complex"/>
    <property type="evidence" value="ECO:0007669"/>
    <property type="project" value="TreeGrafter"/>
</dbReference>
<evidence type="ECO:0000256" key="4">
    <source>
        <dbReference type="ARBA" id="ARBA00022792"/>
    </source>
</evidence>
<feature type="region of interest" description="Disordered" evidence="9">
    <location>
        <begin position="149"/>
        <end position="173"/>
    </location>
</feature>
<sequence length="836" mass="91880">MSAASSLLRRRSWRVLTSLVKHRQRELEGLTVASRGHHYGFRDFTTSERIAPSLSPRGLVQDRKSLLSSCGAYRKFATSTNNSSVPPGAPPEAPQGSIVGTGTKVTAVAVTLAALSWAAAYLAFDVKPADLTKYFPQPAKEEKGVAFDVIGKESRPPEPRSVERPSTEAKPMAREESNILLQVVKETPLMPKAIEDFEREPHGIVDSGFQIKDLEDVESSPQISVENDSSKELQQSAEESAKADIGGNNSTNIDVIEVKKGDGQSYPDDSVTEVREEIGQSLANAFWIDPVTEVKDEGRQSPSHDTITEEKELVVQSLPSAFSIDSITEEKDEIVQSLPSAFSIDPITETKDEVVQFHPHDTVPEVNAGSTGSEGPSGQPDLPVDTNGQSLPSTSVEDLEPDAFRKEMQETAKEEDLKEFSDKILYNQTRADTDEKQAVCSTDAGDDLQNVVTETIEAVSDLAQAFQNAGLDLLQPDVAEVKVIPGIPGIAEAYHLDKKESEESCAEEYGSDQFFKYAGAIEEAEKRQFETDEQFREMLLKLDEEYQQELREARKQQEEQTEYAKKLKKDLSVEKARWEEQARQQLHAAEERLRNELKRKEEEAKRELEKMELLTQARTNAAVTAEKARHLEDTKELQMQVEALHRAFNTRSEGARVSHTTHKLAMGAFAFEDAMSRGAPLEEEVELLKQAAGGNDELIDVALQSLPEEALTKGTKTQIQLEREFARLRGPLRQLALIPAGQGGLLTHAIATAVAAMKVREGTGREGVESVIATVEECLANGELSVAANILEQGVKGSRAEPFVSDWARHVRSRVIAEQALALVQAHAIATAAGLA</sequence>
<evidence type="ECO:0000256" key="2">
    <source>
        <dbReference type="ARBA" id="ARBA00010877"/>
    </source>
</evidence>
<dbReference type="Pfam" id="PF09731">
    <property type="entry name" value="Mitofilin"/>
    <property type="match status" value="1"/>
</dbReference>
<keyword evidence="8" id="KW-0175">Coiled coil</keyword>
<dbReference type="PANTHER" id="PTHR15415">
    <property type="entry name" value="MITOFILIN"/>
    <property type="match status" value="1"/>
</dbReference>
<evidence type="ECO:0000256" key="1">
    <source>
        <dbReference type="ARBA" id="ARBA00004273"/>
    </source>
</evidence>
<evidence type="ECO:0008006" key="12">
    <source>
        <dbReference type="Google" id="ProtNLM"/>
    </source>
</evidence>
<dbReference type="Proteomes" id="UP000822688">
    <property type="component" value="Chromosome 4"/>
</dbReference>
<feature type="compositionally biased region" description="Polar residues" evidence="9">
    <location>
        <begin position="386"/>
        <end position="396"/>
    </location>
</feature>
<evidence type="ECO:0000256" key="9">
    <source>
        <dbReference type="SAM" id="MobiDB-lite"/>
    </source>
</evidence>
<comment type="similarity">
    <text evidence="2">Belongs to the MICOS complex subunit Mic60 family.</text>
</comment>
<dbReference type="EMBL" id="CM026424">
    <property type="protein sequence ID" value="KAG0581543.1"/>
    <property type="molecule type" value="Genomic_DNA"/>
</dbReference>
<feature type="region of interest" description="Disordered" evidence="9">
    <location>
        <begin position="213"/>
        <end position="251"/>
    </location>
</feature>
<protein>
    <recommendedName>
        <fullName evidence="12">MICOS complex subunit MIC60</fullName>
    </recommendedName>
</protein>
<feature type="coiled-coil region" evidence="8">
    <location>
        <begin position="536"/>
        <end position="617"/>
    </location>
</feature>
<name>A0A8T0IGD2_CERPU</name>
<keyword evidence="3" id="KW-0812">Transmembrane</keyword>
<evidence type="ECO:0000256" key="5">
    <source>
        <dbReference type="ARBA" id="ARBA00022989"/>
    </source>
</evidence>
<proteinExistence type="inferred from homology"/>
<organism evidence="10 11">
    <name type="scientific">Ceratodon purpureus</name>
    <name type="common">Fire moss</name>
    <name type="synonym">Dicranum purpureum</name>
    <dbReference type="NCBI Taxonomy" id="3225"/>
    <lineage>
        <taxon>Eukaryota</taxon>
        <taxon>Viridiplantae</taxon>
        <taxon>Streptophyta</taxon>
        <taxon>Embryophyta</taxon>
        <taxon>Bryophyta</taxon>
        <taxon>Bryophytina</taxon>
        <taxon>Bryopsida</taxon>
        <taxon>Dicranidae</taxon>
        <taxon>Pseudoditrichales</taxon>
        <taxon>Ditrichaceae</taxon>
        <taxon>Ceratodon</taxon>
    </lineage>
</organism>
<keyword evidence="6" id="KW-0496">Mitochondrion</keyword>
<feature type="compositionally biased region" description="Polar residues" evidence="9">
    <location>
        <begin position="219"/>
        <end position="238"/>
    </location>
</feature>